<accession>A0A6G1DZ17</accession>
<feature type="compositionally biased region" description="Basic and acidic residues" evidence="1">
    <location>
        <begin position="89"/>
        <end position="113"/>
    </location>
</feature>
<keyword evidence="3" id="KW-1185">Reference proteome</keyword>
<dbReference type="AlphaFoldDB" id="A0A6G1DZ17"/>
<dbReference type="Proteomes" id="UP000479710">
    <property type="component" value="Unassembled WGS sequence"/>
</dbReference>
<proteinExistence type="predicted"/>
<feature type="region of interest" description="Disordered" evidence="1">
    <location>
        <begin position="87"/>
        <end position="122"/>
    </location>
</feature>
<reference evidence="2 3" key="1">
    <citation type="submission" date="2019-11" db="EMBL/GenBank/DDBJ databases">
        <title>Whole genome sequence of Oryza granulata.</title>
        <authorList>
            <person name="Li W."/>
        </authorList>
    </citation>
    <scope>NUCLEOTIDE SEQUENCE [LARGE SCALE GENOMIC DNA]</scope>
    <source>
        <strain evidence="3">cv. Menghai</strain>
        <tissue evidence="2">Leaf</tissue>
    </source>
</reference>
<name>A0A6G1DZ17_9ORYZ</name>
<evidence type="ECO:0000313" key="3">
    <source>
        <dbReference type="Proteomes" id="UP000479710"/>
    </source>
</evidence>
<gene>
    <name evidence="2" type="ORF">E2562_022711</name>
</gene>
<sequence length="176" mass="19317">MYRQARIGNLFLTELNKRAHIDVDAFPGSRALVLPHTAERRAQYAAACYLAALLVAAWALAGHRCCGAPYSPCLQRPATVVSPPRRRFREAEKAERQTTEKAARGEACSRSDGRSVQSKRPRSLLRAIGQPARVWVKLVMDMDHAPVAGLSKLRALTAQERTGRASAIALMCPASR</sequence>
<evidence type="ECO:0000256" key="1">
    <source>
        <dbReference type="SAM" id="MobiDB-lite"/>
    </source>
</evidence>
<comment type="caution">
    <text evidence="2">The sequence shown here is derived from an EMBL/GenBank/DDBJ whole genome shotgun (WGS) entry which is preliminary data.</text>
</comment>
<dbReference type="EMBL" id="SPHZ02000005">
    <property type="protein sequence ID" value="KAF0918125.1"/>
    <property type="molecule type" value="Genomic_DNA"/>
</dbReference>
<evidence type="ECO:0000313" key="2">
    <source>
        <dbReference type="EMBL" id="KAF0918125.1"/>
    </source>
</evidence>
<organism evidence="2 3">
    <name type="scientific">Oryza meyeriana var. granulata</name>
    <dbReference type="NCBI Taxonomy" id="110450"/>
    <lineage>
        <taxon>Eukaryota</taxon>
        <taxon>Viridiplantae</taxon>
        <taxon>Streptophyta</taxon>
        <taxon>Embryophyta</taxon>
        <taxon>Tracheophyta</taxon>
        <taxon>Spermatophyta</taxon>
        <taxon>Magnoliopsida</taxon>
        <taxon>Liliopsida</taxon>
        <taxon>Poales</taxon>
        <taxon>Poaceae</taxon>
        <taxon>BOP clade</taxon>
        <taxon>Oryzoideae</taxon>
        <taxon>Oryzeae</taxon>
        <taxon>Oryzinae</taxon>
        <taxon>Oryza</taxon>
        <taxon>Oryza meyeriana</taxon>
    </lineage>
</organism>
<protein>
    <submittedName>
        <fullName evidence="2">Uncharacterized protein</fullName>
    </submittedName>
</protein>